<proteinExistence type="predicted"/>
<dbReference type="EMBL" id="CAJJDO010000038">
    <property type="protein sequence ID" value="CAD8162370.1"/>
    <property type="molecule type" value="Genomic_DNA"/>
</dbReference>
<evidence type="ECO:0000313" key="2">
    <source>
        <dbReference type="Proteomes" id="UP000689195"/>
    </source>
</evidence>
<dbReference type="AlphaFoldDB" id="A0A8S1UC04"/>
<evidence type="ECO:0000313" key="1">
    <source>
        <dbReference type="EMBL" id="CAD8162370.1"/>
    </source>
</evidence>
<gene>
    <name evidence="1" type="ORF">PPENT_87.1.T0380001</name>
</gene>
<keyword evidence="2" id="KW-1185">Reference proteome</keyword>
<reference evidence="1" key="1">
    <citation type="submission" date="2021-01" db="EMBL/GenBank/DDBJ databases">
        <authorList>
            <consortium name="Genoscope - CEA"/>
            <person name="William W."/>
        </authorList>
    </citation>
    <scope>NUCLEOTIDE SEQUENCE</scope>
</reference>
<dbReference type="OrthoDB" id="21182at2759"/>
<comment type="caution">
    <text evidence="1">The sequence shown here is derived from an EMBL/GenBank/DDBJ whole genome shotgun (WGS) entry which is preliminary data.</text>
</comment>
<protein>
    <submittedName>
        <fullName evidence="1">Uncharacterized protein</fullName>
    </submittedName>
</protein>
<name>A0A8S1UC04_9CILI</name>
<sequence>MHLLTQQNYQIIQFQFNNYYQTQKNQNGLKNVLSSYVIQLFVIKNSEISKQCVFGNTRSENECKSSGFCIWENDFCILNSSRLYNIEINSQNLCKNFQQEDCREQEHCGFYFGQCQDFIYCNILDKDNCQESSYKCVSDGSKWVQMLECSDYKIENGRADKNQNGNYCFRFVVTKKKCKNVNLCEELPIYLTNHSIPNEGLNGRTINEQGYGCIEQMESCSQYANYFLCLKRKIIFFWMEQKHNVLKMLRKSTIYLGL</sequence>
<dbReference type="Proteomes" id="UP000689195">
    <property type="component" value="Unassembled WGS sequence"/>
</dbReference>
<organism evidence="1 2">
    <name type="scientific">Paramecium pentaurelia</name>
    <dbReference type="NCBI Taxonomy" id="43138"/>
    <lineage>
        <taxon>Eukaryota</taxon>
        <taxon>Sar</taxon>
        <taxon>Alveolata</taxon>
        <taxon>Ciliophora</taxon>
        <taxon>Intramacronucleata</taxon>
        <taxon>Oligohymenophorea</taxon>
        <taxon>Peniculida</taxon>
        <taxon>Parameciidae</taxon>
        <taxon>Paramecium</taxon>
    </lineage>
</organism>
<accession>A0A8S1UC04</accession>